<gene>
    <name evidence="1" type="ORF">C8E87_6195</name>
</gene>
<dbReference type="Proteomes" id="UP000294901">
    <property type="component" value="Unassembled WGS sequence"/>
</dbReference>
<protein>
    <submittedName>
        <fullName evidence="1">Uncharacterized protein</fullName>
    </submittedName>
</protein>
<evidence type="ECO:0000313" key="2">
    <source>
        <dbReference type="Proteomes" id="UP000294901"/>
    </source>
</evidence>
<proteinExistence type="predicted"/>
<dbReference type="OrthoDB" id="5195584at2"/>
<evidence type="ECO:0000313" key="1">
    <source>
        <dbReference type="EMBL" id="TDO42423.1"/>
    </source>
</evidence>
<keyword evidence="2" id="KW-1185">Reference proteome</keyword>
<dbReference type="EMBL" id="SNWR01000001">
    <property type="protein sequence ID" value="TDO42423.1"/>
    <property type="molecule type" value="Genomic_DNA"/>
</dbReference>
<accession>A0A4R6JZS5</accession>
<comment type="caution">
    <text evidence="1">The sequence shown here is derived from an EMBL/GenBank/DDBJ whole genome shotgun (WGS) entry which is preliminary data.</text>
</comment>
<reference evidence="1 2" key="1">
    <citation type="submission" date="2019-03" db="EMBL/GenBank/DDBJ databases">
        <title>Sequencing the genomes of 1000 actinobacteria strains.</title>
        <authorList>
            <person name="Klenk H.-P."/>
        </authorList>
    </citation>
    <scope>NUCLEOTIDE SEQUENCE [LARGE SCALE GENOMIC DNA]</scope>
    <source>
        <strain evidence="1 2">DSM 43805</strain>
    </source>
</reference>
<dbReference type="RefSeq" id="WP_133876315.1">
    <property type="nucleotide sequence ID" value="NZ_BOMD01000062.1"/>
</dbReference>
<name>A0A4R6JZS5_9ACTN</name>
<organism evidence="1 2">
    <name type="scientific">Paractinoplanes brasiliensis</name>
    <dbReference type="NCBI Taxonomy" id="52695"/>
    <lineage>
        <taxon>Bacteria</taxon>
        <taxon>Bacillati</taxon>
        <taxon>Actinomycetota</taxon>
        <taxon>Actinomycetes</taxon>
        <taxon>Micromonosporales</taxon>
        <taxon>Micromonosporaceae</taxon>
        <taxon>Paractinoplanes</taxon>
    </lineage>
</organism>
<sequence>MVKAEVVADAAVDAGAEMRLGSRATFALIVVPAGTTTIQPWLRVNGATGKRGSYLHRRLTLESATS</sequence>
<dbReference type="AlphaFoldDB" id="A0A4R6JZS5"/>